<accession>A0A1M6B4Q3</accession>
<dbReference type="GO" id="GO:0006633">
    <property type="term" value="P:fatty acid biosynthetic process"/>
    <property type="evidence" value="ECO:0007669"/>
    <property type="project" value="TreeGrafter"/>
</dbReference>
<dbReference type="PANTHER" id="PTHR22754">
    <property type="entry name" value="DISCO-INTERACTING PROTEIN 2 DIP2 -RELATED"/>
    <property type="match status" value="1"/>
</dbReference>
<dbReference type="InterPro" id="IPR042099">
    <property type="entry name" value="ANL_N_sf"/>
</dbReference>
<dbReference type="PANTHER" id="PTHR22754:SF32">
    <property type="entry name" value="DISCO-INTERACTING PROTEIN 2"/>
    <property type="match status" value="1"/>
</dbReference>
<dbReference type="InterPro" id="IPR040097">
    <property type="entry name" value="FAAL/FAAC"/>
</dbReference>
<evidence type="ECO:0000313" key="6">
    <source>
        <dbReference type="Proteomes" id="UP000184387"/>
    </source>
</evidence>
<dbReference type="RefSeq" id="WP_073130770.1">
    <property type="nucleotide sequence ID" value="NZ_FQZF01000002.1"/>
</dbReference>
<dbReference type="CDD" id="cd05931">
    <property type="entry name" value="FAAL"/>
    <property type="match status" value="1"/>
</dbReference>
<dbReference type="Gene3D" id="3.30.300.30">
    <property type="match status" value="1"/>
</dbReference>
<comment type="similarity">
    <text evidence="1">Belongs to the ATP-dependent AMP-binding enzyme family.</text>
</comment>
<dbReference type="Proteomes" id="UP000184387">
    <property type="component" value="Unassembled WGS sequence"/>
</dbReference>
<evidence type="ECO:0000256" key="2">
    <source>
        <dbReference type="ARBA" id="ARBA00022598"/>
    </source>
</evidence>
<sequence>MNQPVGVLAALESHAQSRGERDAFLFLGRGEEVTERLSWPMLAREVDQIARGLAAEGLAGCTLALVFPPGLGFIAAFLACLRVSAVAVPMLRPVMADQRERLALLMADAQPDAMIVAGEEDAGAPWAAARTIALPRLLRAAHALPPMPPPEAPAFVQYTSGSTRSPRGIVLTHGNIAANLAMIRQRFGLDAGGIGVSWLPHHHDMGLIGAILEPVLLGALAVLMPPMAFLQRPLRWLRAIARHGATTAGGPSFGYGLLTRRVSEADLRALDLSAWTVAFCGAEPIRQRVLQDFAARFAPAGFRPSAFLPCYGLAEATLLVTGRDAGSGLRLVGRAGDAGASRVALGRPAPGCDLLLADEAGAHAPDEGREGEICVAGPHVSPGFWCGETRAVLPHPGGFEAVGKHFLRTGDLGAVLEGELVVLDRLKDVVAIHGRKLHATDIEGTLLEAALDEEVLAAAAFGVIGAGNEERLVVLCETGNRDLEAAAAVIPALSALVAERHGVVPHLALLRHGALPRTSSGKVRRQAAKAAWAEGLLATREAAPLHPQPAMADRTGP</sequence>
<protein>
    <submittedName>
        <fullName evidence="5">Acyl-CoA synthetase (AMP-forming)/AMP-acid ligase II</fullName>
    </submittedName>
</protein>
<dbReference type="InterPro" id="IPR045851">
    <property type="entry name" value="AMP-bd_C_sf"/>
</dbReference>
<dbReference type="Gene3D" id="3.40.50.12780">
    <property type="entry name" value="N-terminal domain of ligase-like"/>
    <property type="match status" value="1"/>
</dbReference>
<reference evidence="5 6" key="1">
    <citation type="submission" date="2016-11" db="EMBL/GenBank/DDBJ databases">
        <authorList>
            <person name="Jaros S."/>
            <person name="Januszkiewicz K."/>
            <person name="Wedrychowicz H."/>
        </authorList>
    </citation>
    <scope>NUCLEOTIDE SEQUENCE [LARGE SCALE GENOMIC DNA]</scope>
    <source>
        <strain evidence="5 6">DSM 14916</strain>
    </source>
</reference>
<evidence type="ECO:0000256" key="1">
    <source>
        <dbReference type="ARBA" id="ARBA00006432"/>
    </source>
</evidence>
<dbReference type="GO" id="GO:0005886">
    <property type="term" value="C:plasma membrane"/>
    <property type="evidence" value="ECO:0007669"/>
    <property type="project" value="TreeGrafter"/>
</dbReference>
<dbReference type="STRING" id="198092.SAMN02745194_00361"/>
<dbReference type="InterPro" id="IPR000873">
    <property type="entry name" value="AMP-dep_synth/lig_dom"/>
</dbReference>
<dbReference type="EMBL" id="FQZF01000002">
    <property type="protein sequence ID" value="SHI43685.1"/>
    <property type="molecule type" value="Genomic_DNA"/>
</dbReference>
<keyword evidence="3" id="KW-0472">Membrane</keyword>
<keyword evidence="3" id="KW-0812">Transmembrane</keyword>
<feature type="domain" description="AMP-dependent synthetase/ligase" evidence="4">
    <location>
        <begin position="12"/>
        <end position="385"/>
    </location>
</feature>
<dbReference type="Pfam" id="PF00501">
    <property type="entry name" value="AMP-binding"/>
    <property type="match status" value="1"/>
</dbReference>
<gene>
    <name evidence="5" type="ORF">SAMN02745194_00361</name>
</gene>
<dbReference type="SUPFAM" id="SSF56801">
    <property type="entry name" value="Acetyl-CoA synthetase-like"/>
    <property type="match status" value="1"/>
</dbReference>
<evidence type="ECO:0000256" key="3">
    <source>
        <dbReference type="SAM" id="Phobius"/>
    </source>
</evidence>
<proteinExistence type="inferred from homology"/>
<keyword evidence="6" id="KW-1185">Reference proteome</keyword>
<dbReference type="AlphaFoldDB" id="A0A1M6B4Q3"/>
<feature type="transmembrane region" description="Helical" evidence="3">
    <location>
        <begin position="207"/>
        <end position="230"/>
    </location>
</feature>
<name>A0A1M6B4Q3_9PROT</name>
<dbReference type="GO" id="GO:0016874">
    <property type="term" value="F:ligase activity"/>
    <property type="evidence" value="ECO:0007669"/>
    <property type="project" value="UniProtKB-KW"/>
</dbReference>
<dbReference type="GO" id="GO:0070566">
    <property type="term" value="F:adenylyltransferase activity"/>
    <property type="evidence" value="ECO:0007669"/>
    <property type="project" value="TreeGrafter"/>
</dbReference>
<organism evidence="5 6">
    <name type="scientific">Muricoccus roseus</name>
    <dbReference type="NCBI Taxonomy" id="198092"/>
    <lineage>
        <taxon>Bacteria</taxon>
        <taxon>Pseudomonadati</taxon>
        <taxon>Pseudomonadota</taxon>
        <taxon>Alphaproteobacteria</taxon>
        <taxon>Acetobacterales</taxon>
        <taxon>Roseomonadaceae</taxon>
        <taxon>Muricoccus</taxon>
    </lineage>
</organism>
<feature type="transmembrane region" description="Helical" evidence="3">
    <location>
        <begin position="71"/>
        <end position="91"/>
    </location>
</feature>
<keyword evidence="3" id="KW-1133">Transmembrane helix</keyword>
<evidence type="ECO:0000313" key="5">
    <source>
        <dbReference type="EMBL" id="SHI43685.1"/>
    </source>
</evidence>
<keyword evidence="2 5" id="KW-0436">Ligase</keyword>
<evidence type="ECO:0000259" key="4">
    <source>
        <dbReference type="Pfam" id="PF00501"/>
    </source>
</evidence>